<accession>A0A5A7QF79</accession>
<dbReference type="InterPro" id="IPR050814">
    <property type="entry name" value="Myo-inositol_Transporter"/>
</dbReference>
<dbReference type="AlphaFoldDB" id="A0A5A7QF79"/>
<comment type="similarity">
    <text evidence="6">Belongs to the major facilitator superfamily. Phosphate:H(+) symporter (TC 2.A.1.9) family.</text>
</comment>
<keyword evidence="9" id="KW-1185">Reference proteome</keyword>
<evidence type="ECO:0000256" key="5">
    <source>
        <dbReference type="ARBA" id="ARBA00023136"/>
    </source>
</evidence>
<organism evidence="8 9">
    <name type="scientific">Striga asiatica</name>
    <name type="common">Asiatic witchweed</name>
    <name type="synonym">Buchnera asiatica</name>
    <dbReference type="NCBI Taxonomy" id="4170"/>
    <lineage>
        <taxon>Eukaryota</taxon>
        <taxon>Viridiplantae</taxon>
        <taxon>Streptophyta</taxon>
        <taxon>Embryophyta</taxon>
        <taxon>Tracheophyta</taxon>
        <taxon>Spermatophyta</taxon>
        <taxon>Magnoliopsida</taxon>
        <taxon>eudicotyledons</taxon>
        <taxon>Gunneridae</taxon>
        <taxon>Pentapetalae</taxon>
        <taxon>asterids</taxon>
        <taxon>lamiids</taxon>
        <taxon>Lamiales</taxon>
        <taxon>Orobanchaceae</taxon>
        <taxon>Buchnereae</taxon>
        <taxon>Striga</taxon>
    </lineage>
</organism>
<protein>
    <submittedName>
        <fullName evidence="8">Tonoplast monosaccharide transporter2</fullName>
    </submittedName>
</protein>
<evidence type="ECO:0000256" key="4">
    <source>
        <dbReference type="ARBA" id="ARBA00022989"/>
    </source>
</evidence>
<keyword evidence="5 7" id="KW-0472">Membrane</keyword>
<sequence>MLPNEVFQDILFTWVYLHQHQEIESRQGLRGLWLLGSGFRCCSRIPSGGRRCSSLEVSNFLMLPSIAIAMRFVDVAGRSTKFELQAKQSLLVKVCLCALVFWICDFLVTYTMPILLNSVGLVGVPGFFASVCFVLFVFVFLRVPETKGMPSEVITEFFAIGGQTRR</sequence>
<evidence type="ECO:0000256" key="3">
    <source>
        <dbReference type="ARBA" id="ARBA00022692"/>
    </source>
</evidence>
<evidence type="ECO:0000256" key="2">
    <source>
        <dbReference type="ARBA" id="ARBA00022448"/>
    </source>
</evidence>
<gene>
    <name evidence="8" type="ORF">STAS_20823</name>
</gene>
<dbReference type="Gene3D" id="1.20.1250.20">
    <property type="entry name" value="MFS general substrate transporter like domains"/>
    <property type="match status" value="1"/>
</dbReference>
<evidence type="ECO:0000256" key="6">
    <source>
        <dbReference type="ARBA" id="ARBA00044504"/>
    </source>
</evidence>
<dbReference type="PANTHER" id="PTHR48020:SF35">
    <property type="entry name" value="SUGAR TRANSPORTER"/>
    <property type="match status" value="1"/>
</dbReference>
<dbReference type="PANTHER" id="PTHR48020">
    <property type="entry name" value="PROTON MYO-INOSITOL COTRANSPORTER"/>
    <property type="match status" value="1"/>
</dbReference>
<dbReference type="Proteomes" id="UP000325081">
    <property type="component" value="Unassembled WGS sequence"/>
</dbReference>
<comment type="caution">
    <text evidence="8">The sequence shown here is derived from an EMBL/GenBank/DDBJ whole genome shotgun (WGS) entry which is preliminary data.</text>
</comment>
<dbReference type="GO" id="GO:0022857">
    <property type="term" value="F:transmembrane transporter activity"/>
    <property type="evidence" value="ECO:0007669"/>
    <property type="project" value="InterPro"/>
</dbReference>
<dbReference type="InterPro" id="IPR005828">
    <property type="entry name" value="MFS_sugar_transport-like"/>
</dbReference>
<comment type="subcellular location">
    <subcellularLocation>
        <location evidence="1">Membrane</location>
    </subcellularLocation>
</comment>
<keyword evidence="2" id="KW-0813">Transport</keyword>
<evidence type="ECO:0000256" key="1">
    <source>
        <dbReference type="ARBA" id="ARBA00004370"/>
    </source>
</evidence>
<reference evidence="9" key="1">
    <citation type="journal article" date="2019" name="Curr. Biol.">
        <title>Genome Sequence of Striga asiatica Provides Insight into the Evolution of Plant Parasitism.</title>
        <authorList>
            <person name="Yoshida S."/>
            <person name="Kim S."/>
            <person name="Wafula E.K."/>
            <person name="Tanskanen J."/>
            <person name="Kim Y.M."/>
            <person name="Honaas L."/>
            <person name="Yang Z."/>
            <person name="Spallek T."/>
            <person name="Conn C.E."/>
            <person name="Ichihashi Y."/>
            <person name="Cheong K."/>
            <person name="Cui S."/>
            <person name="Der J.P."/>
            <person name="Gundlach H."/>
            <person name="Jiao Y."/>
            <person name="Hori C."/>
            <person name="Ishida J.K."/>
            <person name="Kasahara H."/>
            <person name="Kiba T."/>
            <person name="Kim M.S."/>
            <person name="Koo N."/>
            <person name="Laohavisit A."/>
            <person name="Lee Y.H."/>
            <person name="Lumba S."/>
            <person name="McCourt P."/>
            <person name="Mortimer J.C."/>
            <person name="Mutuku J.M."/>
            <person name="Nomura T."/>
            <person name="Sasaki-Sekimoto Y."/>
            <person name="Seto Y."/>
            <person name="Wang Y."/>
            <person name="Wakatake T."/>
            <person name="Sakakibara H."/>
            <person name="Demura T."/>
            <person name="Yamaguchi S."/>
            <person name="Yoneyama K."/>
            <person name="Manabe R.I."/>
            <person name="Nelson D.C."/>
            <person name="Schulman A.H."/>
            <person name="Timko M.P."/>
            <person name="dePamphilis C.W."/>
            <person name="Choi D."/>
            <person name="Shirasu K."/>
        </authorList>
    </citation>
    <scope>NUCLEOTIDE SEQUENCE [LARGE SCALE GENOMIC DNA]</scope>
    <source>
        <strain evidence="9">cv. UVA1</strain>
    </source>
</reference>
<dbReference type="InterPro" id="IPR036259">
    <property type="entry name" value="MFS_trans_sf"/>
</dbReference>
<name>A0A5A7QF79_STRAF</name>
<feature type="transmembrane region" description="Helical" evidence="7">
    <location>
        <begin position="114"/>
        <end position="141"/>
    </location>
</feature>
<dbReference type="EMBL" id="BKCP01006782">
    <property type="protein sequence ID" value="GER43945.1"/>
    <property type="molecule type" value="Genomic_DNA"/>
</dbReference>
<evidence type="ECO:0000313" key="8">
    <source>
        <dbReference type="EMBL" id="GER43945.1"/>
    </source>
</evidence>
<keyword evidence="3 7" id="KW-0812">Transmembrane</keyword>
<dbReference type="GO" id="GO:0016020">
    <property type="term" value="C:membrane"/>
    <property type="evidence" value="ECO:0007669"/>
    <property type="project" value="UniProtKB-SubCell"/>
</dbReference>
<keyword evidence="4 7" id="KW-1133">Transmembrane helix</keyword>
<feature type="transmembrane region" description="Helical" evidence="7">
    <location>
        <begin position="90"/>
        <end position="108"/>
    </location>
</feature>
<proteinExistence type="inferred from homology"/>
<dbReference type="Pfam" id="PF00083">
    <property type="entry name" value="Sugar_tr"/>
    <property type="match status" value="1"/>
</dbReference>
<evidence type="ECO:0000256" key="7">
    <source>
        <dbReference type="SAM" id="Phobius"/>
    </source>
</evidence>
<dbReference type="OrthoDB" id="1748591at2759"/>
<evidence type="ECO:0000313" key="9">
    <source>
        <dbReference type="Proteomes" id="UP000325081"/>
    </source>
</evidence>